<keyword evidence="7" id="KW-0503">Monooxygenase</keyword>
<dbReference type="InterPro" id="IPR017972">
    <property type="entry name" value="Cyt_P450_CS"/>
</dbReference>
<accession>A0AAV7F6M4</accession>
<dbReference type="GO" id="GO:0016020">
    <property type="term" value="C:membrane"/>
    <property type="evidence" value="ECO:0007669"/>
    <property type="project" value="UniProtKB-SubCell"/>
</dbReference>
<dbReference type="GO" id="GO:0020037">
    <property type="term" value="F:heme binding"/>
    <property type="evidence" value="ECO:0007669"/>
    <property type="project" value="InterPro"/>
</dbReference>
<evidence type="ECO:0000256" key="2">
    <source>
        <dbReference type="ARBA" id="ARBA00022692"/>
    </source>
</evidence>
<dbReference type="SUPFAM" id="SSF48264">
    <property type="entry name" value="Cytochrome P450"/>
    <property type="match status" value="1"/>
</dbReference>
<dbReference type="PANTHER" id="PTHR24298">
    <property type="entry name" value="FLAVONOID 3'-MONOOXYGENASE-RELATED"/>
    <property type="match status" value="1"/>
</dbReference>
<evidence type="ECO:0000256" key="4">
    <source>
        <dbReference type="ARBA" id="ARBA00022989"/>
    </source>
</evidence>
<reference evidence="9 10" key="1">
    <citation type="submission" date="2021-07" db="EMBL/GenBank/DDBJ databases">
        <title>The Aristolochia fimbriata genome: insights into angiosperm evolution, floral development and chemical biosynthesis.</title>
        <authorList>
            <person name="Jiao Y."/>
        </authorList>
    </citation>
    <scope>NUCLEOTIDE SEQUENCE [LARGE SCALE GENOMIC DNA]</scope>
    <source>
        <strain evidence="9">IBCAS-2021</strain>
        <tissue evidence="9">Leaf</tissue>
    </source>
</reference>
<protein>
    <recommendedName>
        <fullName evidence="11">Cytochrome P450</fullName>
    </recommendedName>
</protein>
<dbReference type="CDD" id="cd11075">
    <property type="entry name" value="CYP77_89"/>
    <property type="match status" value="1"/>
</dbReference>
<evidence type="ECO:0000313" key="9">
    <source>
        <dbReference type="EMBL" id="KAG9455491.1"/>
    </source>
</evidence>
<dbReference type="Gene3D" id="1.10.630.10">
    <property type="entry name" value="Cytochrome P450"/>
    <property type="match status" value="1"/>
</dbReference>
<organism evidence="9 10">
    <name type="scientific">Aristolochia fimbriata</name>
    <name type="common">White veined hardy Dutchman's pipe vine</name>
    <dbReference type="NCBI Taxonomy" id="158543"/>
    <lineage>
        <taxon>Eukaryota</taxon>
        <taxon>Viridiplantae</taxon>
        <taxon>Streptophyta</taxon>
        <taxon>Embryophyta</taxon>
        <taxon>Tracheophyta</taxon>
        <taxon>Spermatophyta</taxon>
        <taxon>Magnoliopsida</taxon>
        <taxon>Magnoliidae</taxon>
        <taxon>Piperales</taxon>
        <taxon>Aristolochiaceae</taxon>
        <taxon>Aristolochia</taxon>
    </lineage>
</organism>
<feature type="transmembrane region" description="Helical" evidence="8">
    <location>
        <begin position="6"/>
        <end position="28"/>
    </location>
</feature>
<dbReference type="PRINTS" id="PR00463">
    <property type="entry name" value="EP450I"/>
</dbReference>
<evidence type="ECO:0000256" key="8">
    <source>
        <dbReference type="SAM" id="Phobius"/>
    </source>
</evidence>
<dbReference type="InterPro" id="IPR002401">
    <property type="entry name" value="Cyt_P450_E_grp-I"/>
</dbReference>
<keyword evidence="6 7" id="KW-0349">Heme</keyword>
<dbReference type="AlphaFoldDB" id="A0AAV7F6M4"/>
<evidence type="ECO:0000256" key="7">
    <source>
        <dbReference type="RuleBase" id="RU000461"/>
    </source>
</evidence>
<dbReference type="InterPro" id="IPR001128">
    <property type="entry name" value="Cyt_P450"/>
</dbReference>
<dbReference type="InterPro" id="IPR051103">
    <property type="entry name" value="Plant_metabolite_P450s"/>
</dbReference>
<dbReference type="Proteomes" id="UP000825729">
    <property type="component" value="Unassembled WGS sequence"/>
</dbReference>
<comment type="cofactor">
    <cofactor evidence="6">
        <name>heme</name>
        <dbReference type="ChEBI" id="CHEBI:30413"/>
    </cofactor>
</comment>
<dbReference type="PROSITE" id="PS00086">
    <property type="entry name" value="CYTOCHROME_P450"/>
    <property type="match status" value="1"/>
</dbReference>
<proteinExistence type="inferred from homology"/>
<comment type="subcellular location">
    <subcellularLocation>
        <location evidence="1">Membrane</location>
        <topology evidence="1">Single-pass membrane protein</topology>
    </subcellularLocation>
</comment>
<evidence type="ECO:0000313" key="10">
    <source>
        <dbReference type="Proteomes" id="UP000825729"/>
    </source>
</evidence>
<dbReference type="EMBL" id="JAINDJ010000003">
    <property type="protein sequence ID" value="KAG9455491.1"/>
    <property type="molecule type" value="Genomic_DNA"/>
</dbReference>
<evidence type="ECO:0008006" key="11">
    <source>
        <dbReference type="Google" id="ProtNLM"/>
    </source>
</evidence>
<keyword evidence="7" id="KW-0560">Oxidoreductase</keyword>
<keyword evidence="3 6" id="KW-0479">Metal-binding</keyword>
<keyword evidence="2 8" id="KW-0812">Transmembrane</keyword>
<evidence type="ECO:0000256" key="5">
    <source>
        <dbReference type="ARBA" id="ARBA00023136"/>
    </source>
</evidence>
<feature type="binding site" description="axial binding residue" evidence="6">
    <location>
        <position position="469"/>
    </location>
    <ligand>
        <name>heme</name>
        <dbReference type="ChEBI" id="CHEBI:30413"/>
    </ligand>
    <ligandPart>
        <name>Fe</name>
        <dbReference type="ChEBI" id="CHEBI:18248"/>
    </ligandPart>
</feature>
<dbReference type="PANTHER" id="PTHR24298:SF800">
    <property type="entry name" value="CYTOCHROME P450 89A2-RELATED"/>
    <property type="match status" value="1"/>
</dbReference>
<comment type="caution">
    <text evidence="9">The sequence shown here is derived from an EMBL/GenBank/DDBJ whole genome shotgun (WGS) entry which is preliminary data.</text>
</comment>
<gene>
    <name evidence="9" type="ORF">H6P81_008395</name>
</gene>
<keyword evidence="5 8" id="KW-0472">Membrane</keyword>
<name>A0AAV7F6M4_ARIFI</name>
<dbReference type="Pfam" id="PF00067">
    <property type="entry name" value="p450"/>
    <property type="match status" value="1"/>
</dbReference>
<keyword evidence="6 7" id="KW-0408">Iron</keyword>
<comment type="similarity">
    <text evidence="7">Belongs to the cytochrome P450 family.</text>
</comment>
<dbReference type="InterPro" id="IPR036396">
    <property type="entry name" value="Cyt_P450_sf"/>
</dbReference>
<evidence type="ECO:0000256" key="3">
    <source>
        <dbReference type="ARBA" id="ARBA00022723"/>
    </source>
</evidence>
<keyword evidence="4 8" id="KW-1133">Transmembrane helix</keyword>
<evidence type="ECO:0000256" key="6">
    <source>
        <dbReference type="PIRSR" id="PIRSR602401-1"/>
    </source>
</evidence>
<dbReference type="GO" id="GO:0016709">
    <property type="term" value="F:oxidoreductase activity, acting on paired donors, with incorporation or reduction of molecular oxygen, NAD(P)H as one donor, and incorporation of one atom of oxygen"/>
    <property type="evidence" value="ECO:0007669"/>
    <property type="project" value="TreeGrafter"/>
</dbReference>
<dbReference type="PRINTS" id="PR00385">
    <property type="entry name" value="P450"/>
</dbReference>
<dbReference type="GO" id="GO:0005506">
    <property type="term" value="F:iron ion binding"/>
    <property type="evidence" value="ECO:0007669"/>
    <property type="project" value="InterPro"/>
</dbReference>
<sequence length="528" mass="59498">MVWEWEWVWTLVFSALACLGVKVVVGFVGELKVRRRLPPGPLPLPLIGNLHQIGLEEMEPKLQKLHDKYGPIITVYQGTERHVFVAGHETAHMALVKNGAAFGNRIPAAPENFRLFGGNESEPFIGFTDCGPLWRAFRRNLNTELLSSAKLTSFAGAREEVVQKLFRMLRKEAAGGTGAGGGVVRPLETFRFVLFALGMSMCFGGELLNIDEDEEMVLEQMAAVRESHQNLGRFFVFHVFPRSGKYLFPKMWKEMMGIRRRLVRNLHPLVQARIRKMAERENHAIECYADSLIALKLPEGGKLKETEITTLCYEFLTAGVSTVVSSLQWAMANLVKHPEVQSKVYEEINKTVGGGGGDQGGTIVKEEDLKKMPYVKAVVLETLRKHPPIHTLLPHRVTEEMEMEGYSIPKDTFVNFMLVSMGRDPKVWEDPMAFRPERFLHRGDEAPPVDLTGTREIKMIPFGAGRRVCPGVGIGTLHLEFLVANLVKQFQWSAVDGEEVDLTETMHNDIDYSMKTPLRAHIIPRKDN</sequence>
<keyword evidence="10" id="KW-1185">Reference proteome</keyword>
<evidence type="ECO:0000256" key="1">
    <source>
        <dbReference type="ARBA" id="ARBA00004167"/>
    </source>
</evidence>